<evidence type="ECO:0000256" key="4">
    <source>
        <dbReference type="ARBA" id="ARBA00022989"/>
    </source>
</evidence>
<evidence type="ECO:0000256" key="5">
    <source>
        <dbReference type="ARBA" id="ARBA00023136"/>
    </source>
</evidence>
<dbReference type="Gramene" id="Ma03_t00040.1">
    <property type="protein sequence ID" value="Ma03_p00040.1"/>
    <property type="gene ID" value="Ma03_g00040"/>
</dbReference>
<evidence type="ECO:0000256" key="2">
    <source>
        <dbReference type="ARBA" id="ARBA00010131"/>
    </source>
</evidence>
<dbReference type="PANTHER" id="PTHR33966">
    <property type="entry name" value="PROTEIN ODR-4 HOMOLOG"/>
    <property type="match status" value="1"/>
</dbReference>
<feature type="region of interest" description="Disordered" evidence="6">
    <location>
        <begin position="46"/>
        <end position="84"/>
    </location>
</feature>
<name>A0A804I6R9_MUSAM</name>
<evidence type="ECO:0000256" key="6">
    <source>
        <dbReference type="SAM" id="MobiDB-lite"/>
    </source>
</evidence>
<dbReference type="Pfam" id="PF14778">
    <property type="entry name" value="ODR4-like"/>
    <property type="match status" value="1"/>
</dbReference>
<organism evidence="7 8">
    <name type="scientific">Musa acuminata subsp. malaccensis</name>
    <name type="common">Wild banana</name>
    <name type="synonym">Musa malaccensis</name>
    <dbReference type="NCBI Taxonomy" id="214687"/>
    <lineage>
        <taxon>Eukaryota</taxon>
        <taxon>Viridiplantae</taxon>
        <taxon>Streptophyta</taxon>
        <taxon>Embryophyta</taxon>
        <taxon>Tracheophyta</taxon>
        <taxon>Spermatophyta</taxon>
        <taxon>Magnoliopsida</taxon>
        <taxon>Liliopsida</taxon>
        <taxon>Zingiberales</taxon>
        <taxon>Musaceae</taxon>
        <taxon>Musa</taxon>
    </lineage>
</organism>
<evidence type="ECO:0008006" key="9">
    <source>
        <dbReference type="Google" id="ProtNLM"/>
    </source>
</evidence>
<dbReference type="EnsemblPlants" id="Ma03_t00040.1">
    <property type="protein sequence ID" value="Ma03_p00040.1"/>
    <property type="gene ID" value="Ma03_g00040"/>
</dbReference>
<comment type="subcellular location">
    <subcellularLocation>
        <location evidence="1">Membrane</location>
    </subcellularLocation>
</comment>
<accession>A0A804I6R9</accession>
<dbReference type="GO" id="GO:0016020">
    <property type="term" value="C:membrane"/>
    <property type="evidence" value="ECO:0007669"/>
    <property type="project" value="UniProtKB-SubCell"/>
</dbReference>
<protein>
    <recommendedName>
        <fullName evidence="9">Protein odr-4 homolog</fullName>
    </recommendedName>
</protein>
<keyword evidence="4" id="KW-1133">Transmembrane helix</keyword>
<evidence type="ECO:0000256" key="1">
    <source>
        <dbReference type="ARBA" id="ARBA00004370"/>
    </source>
</evidence>
<dbReference type="Proteomes" id="UP000012960">
    <property type="component" value="Unplaced"/>
</dbReference>
<evidence type="ECO:0000313" key="7">
    <source>
        <dbReference type="EnsemblPlants" id="Ma03_p00040.1"/>
    </source>
</evidence>
<dbReference type="PANTHER" id="PTHR33966:SF1">
    <property type="entry name" value="PROTEIN ODR-4 HOMOLOG"/>
    <property type="match status" value="1"/>
</dbReference>
<evidence type="ECO:0000256" key="3">
    <source>
        <dbReference type="ARBA" id="ARBA00022692"/>
    </source>
</evidence>
<keyword evidence="5" id="KW-0472">Membrane</keyword>
<comment type="similarity">
    <text evidence="2">Belongs to the ODR-4 family.</text>
</comment>
<sequence length="361" mass="38660">MVKTVIADDNQSKSAEDRLFQHGIPAQVGLVIGQLNRSSDRGFVYDLIPTPPTDGGGPACSLKSEAAGKDDKKKGSKSGKPSAELPASLVVDNDWVAEHARQVSRMLLGGMNVVGIYLWASEATFKATSPAVLSQAIKGVAQAAPFADNEFEERLLIHVSCSPRRWSCRVCTLASGGLQPCDFKMGKLLASLQAFRCTYNFEIRLPIPQSGILGIITFKDLICRGIANLAKDLQSAKALINGHLVTENVHTSSESPHDVQFLVPFNKHISTEACSSEEVVGLVVFSGAICAFAYMGPREPILQAISDLKSDIVSSLRSRLDIITDEAEEEVALSLDGGGVSGGDSLAEKSIHKLALREVRT</sequence>
<keyword evidence="8" id="KW-1185">Reference proteome</keyword>
<dbReference type="AlphaFoldDB" id="A0A804I6R9"/>
<reference evidence="7" key="1">
    <citation type="submission" date="2021-05" db="UniProtKB">
        <authorList>
            <consortium name="EnsemblPlants"/>
        </authorList>
    </citation>
    <scope>IDENTIFICATION</scope>
    <source>
        <strain evidence="7">subsp. malaccensis</strain>
    </source>
</reference>
<keyword evidence="3" id="KW-0812">Transmembrane</keyword>
<proteinExistence type="inferred from homology"/>
<evidence type="ECO:0000313" key="8">
    <source>
        <dbReference type="Proteomes" id="UP000012960"/>
    </source>
</evidence>
<dbReference type="InterPro" id="IPR029454">
    <property type="entry name" value="ODR-4-like"/>
</dbReference>